<evidence type="ECO:0000256" key="1">
    <source>
        <dbReference type="SAM" id="Coils"/>
    </source>
</evidence>
<feature type="coiled-coil region" evidence="1">
    <location>
        <begin position="743"/>
        <end position="808"/>
    </location>
</feature>
<name>A0ABS5BI51_9MOLU</name>
<sequence>MNEKNYISEIKKNTKFFLENDFFEDIKKKKFFLLFDIIDKTKQKDPLKKQFISDLNQLNSEYNNNILNNKKKFKFFLENNKIILDQEENLLISKLYKKQKINFLKKKKIFLEFQNNINKIKKEKRKYFFKIINLEKKVFLYFNIFQMIIEKKNKFLLDKILFIKNQINNDFYNKNIVLNKEINNLKFITNELVQKLKDFYKNDLVNINNNHEKEAKILFLKNKEINNLFQKQLDNHNKIFEEERVSFLNNKDVLKNQRKILFQKCKIVMFFFIEKVFLNNYKNFIFFLKKVQKNELLYLTNLHIWRRKYIFLKLIYNKKLNWIFMQNKLLSNIKEIKIKSNYKLYEQEKEIIHNKKIQKINYFETDLRILEIIRKYKIMFSEFQEEYKKNELNFLNQNNNFQIFLKLHNLEYKKNILNYSIDKKEKKVLLKTQLQKEKVNLITKSCEYIIEQLILIRNLKKKTTNLKNIQQQHINNQHELFEQQKQDFFKRTQMTKIKTEYFIKQYFIREKEYSINLISYIKFIIQKDYQRKKIFSQIKKQLDFEVLNCQNFEDFFNLEKFELINNLIKLFFDNVLDQQFYYSYVLQKRISYFQDFIIKQKNQYNNIFCRYFEQNIFLMRNLFNKSKLKFGTKMRQKFTFIENKIKIYEQFYFSLKKKIFFLHKEKIYKNKFNDLKKKQNIIRRKYIFFQTKIFKLFNKIIFLKEKNFFFNKIFLNFYKKRIISCLFSFFRYMESISFFEKEYNNFMNYMNELKNNFDESQKEIIEQNEKNIFSLYNFLIDILKDIHLIQLQNIKELKKKEEDNLKNQIFIYKKIIKNNFFEMNNKIKLMNLNFREALIEKNKVFFKNLHQLQIEYSKKKIYSILQFNNKIAFFYKISNLKLNQMKAIQRNQNLEERKIFLSFAKIHKKYLKTHQSLLKKIENIKKKTKFNISKSYFKNKIQWLLFIIWFRLKNIKDRKEIKRSYKDNIKKLKNKIKIQIFFYNIFNYFFGI</sequence>
<keyword evidence="1" id="KW-0175">Coiled coil</keyword>
<evidence type="ECO:0000313" key="2">
    <source>
        <dbReference type="EMBL" id="MBP3059257.1"/>
    </source>
</evidence>
<protein>
    <submittedName>
        <fullName evidence="2">Uncharacterized protein</fullName>
    </submittedName>
</protein>
<proteinExistence type="predicted"/>
<organism evidence="2 3">
    <name type="scientific">Texas Phoenix palm phytoplasma</name>
    <dbReference type="NCBI Taxonomy" id="176709"/>
    <lineage>
        <taxon>Bacteria</taxon>
        <taxon>Bacillati</taxon>
        <taxon>Mycoplasmatota</taxon>
        <taxon>Mollicutes</taxon>
        <taxon>Acholeplasmatales</taxon>
        <taxon>Acholeplasmataceae</taxon>
        <taxon>Candidatus Phytoplasma</taxon>
        <taxon>16SrIV (Coconut lethal yellows group)</taxon>
    </lineage>
</organism>
<keyword evidence="3" id="KW-1185">Reference proteome</keyword>
<reference evidence="2" key="1">
    <citation type="submission" date="2019-10" db="EMBL/GenBank/DDBJ databases">
        <title>Whole Genome Sequencing and Characterization of Texas Phoenix Palm Decline Phytoplasma Belongs to Lethal Yellowing (16SrIV) Group.</title>
        <authorList>
            <person name="Bao M."/>
        </authorList>
    </citation>
    <scope>NUCLEOTIDE SEQUENCE [LARGE SCALE GENOMIC DNA]</scope>
    <source>
        <strain evidence="2">ACPD</strain>
    </source>
</reference>
<comment type="caution">
    <text evidence="2">The sequence shown here is derived from an EMBL/GenBank/DDBJ whole genome shotgun (WGS) entry which is preliminary data.</text>
</comment>
<evidence type="ECO:0000313" key="3">
    <source>
        <dbReference type="Proteomes" id="UP001192346"/>
    </source>
</evidence>
<gene>
    <name evidence="2" type="ORF">FEF22_000445</name>
</gene>
<dbReference type="EMBL" id="VBRA02000004">
    <property type="protein sequence ID" value="MBP3059257.1"/>
    <property type="molecule type" value="Genomic_DNA"/>
</dbReference>
<dbReference type="Proteomes" id="UP001192346">
    <property type="component" value="Unassembled WGS sequence"/>
</dbReference>
<dbReference type="RefSeq" id="WP_138107833.1">
    <property type="nucleotide sequence ID" value="NZ_VBRA02000004.1"/>
</dbReference>
<accession>A0ABS5BI51</accession>